<evidence type="ECO:0000313" key="2">
    <source>
        <dbReference type="Proteomes" id="UP001186974"/>
    </source>
</evidence>
<sequence length="232" mass="26224">MSVSETAVMTGSPGLFVLPPELRNEVYRNVVVLGEIHIVKWKSEENSQLALPGLLQTSQALRKEALLIYFRENKFVMERSMFPAFTQYLLTHTSLAPLCCIRKTRLVLEHGNWHSEAWHVDIEISRDRKVLSVRTTRAFASRWAGKHVVRLFQQALCSPFVMSKEAPHFQGRILVKLARWLGKDPGGPTSLIFLLSGEGARRGQHQISFGLEEVQRTGESAGTLKAYNLVEV</sequence>
<gene>
    <name evidence="1" type="ORF">LTS18_007648</name>
</gene>
<keyword evidence="2" id="KW-1185">Reference proteome</keyword>
<dbReference type="EMBL" id="JAWDJW010008277">
    <property type="protein sequence ID" value="KAK3060803.1"/>
    <property type="molecule type" value="Genomic_DNA"/>
</dbReference>
<organism evidence="1 2">
    <name type="scientific">Coniosporium uncinatum</name>
    <dbReference type="NCBI Taxonomy" id="93489"/>
    <lineage>
        <taxon>Eukaryota</taxon>
        <taxon>Fungi</taxon>
        <taxon>Dikarya</taxon>
        <taxon>Ascomycota</taxon>
        <taxon>Pezizomycotina</taxon>
        <taxon>Dothideomycetes</taxon>
        <taxon>Dothideomycetes incertae sedis</taxon>
        <taxon>Coniosporium</taxon>
    </lineage>
</organism>
<protein>
    <submittedName>
        <fullName evidence="1">Uncharacterized protein</fullName>
    </submittedName>
</protein>
<name>A0ACC3D2C9_9PEZI</name>
<evidence type="ECO:0000313" key="1">
    <source>
        <dbReference type="EMBL" id="KAK3060803.1"/>
    </source>
</evidence>
<accession>A0ACC3D2C9</accession>
<comment type="caution">
    <text evidence="1">The sequence shown here is derived from an EMBL/GenBank/DDBJ whole genome shotgun (WGS) entry which is preliminary data.</text>
</comment>
<dbReference type="Proteomes" id="UP001186974">
    <property type="component" value="Unassembled WGS sequence"/>
</dbReference>
<reference evidence="1" key="1">
    <citation type="submission" date="2024-09" db="EMBL/GenBank/DDBJ databases">
        <title>Black Yeasts Isolated from many extreme environments.</title>
        <authorList>
            <person name="Coleine C."/>
            <person name="Stajich J.E."/>
            <person name="Selbmann L."/>
        </authorList>
    </citation>
    <scope>NUCLEOTIDE SEQUENCE</scope>
    <source>
        <strain evidence="1">CCFEE 5737</strain>
    </source>
</reference>
<proteinExistence type="predicted"/>